<dbReference type="InterPro" id="IPR029058">
    <property type="entry name" value="AB_hydrolase_fold"/>
</dbReference>
<dbReference type="EMBL" id="BMGB01000001">
    <property type="protein sequence ID" value="GGB01509.1"/>
    <property type="molecule type" value="Genomic_DNA"/>
</dbReference>
<dbReference type="GO" id="GO:0016787">
    <property type="term" value="F:hydrolase activity"/>
    <property type="evidence" value="ECO:0007669"/>
    <property type="project" value="UniProtKB-KW"/>
</dbReference>
<dbReference type="RefSeq" id="WP_188510032.1">
    <property type="nucleotide sequence ID" value="NZ_BMGB01000001.1"/>
</dbReference>
<dbReference type="Proteomes" id="UP000606922">
    <property type="component" value="Unassembled WGS sequence"/>
</dbReference>
<evidence type="ECO:0000259" key="2">
    <source>
        <dbReference type="Pfam" id="PF12697"/>
    </source>
</evidence>
<dbReference type="InterPro" id="IPR000073">
    <property type="entry name" value="AB_hydrolase_1"/>
</dbReference>
<keyword evidence="4" id="KW-1185">Reference proteome</keyword>
<evidence type="ECO:0000313" key="4">
    <source>
        <dbReference type="Proteomes" id="UP000606922"/>
    </source>
</evidence>
<comment type="caution">
    <text evidence="3">The sequence shown here is derived from an EMBL/GenBank/DDBJ whole genome shotgun (WGS) entry which is preliminary data.</text>
</comment>
<dbReference type="Pfam" id="PF12697">
    <property type="entry name" value="Abhydrolase_6"/>
    <property type="match status" value="1"/>
</dbReference>
<accession>A0A916SK46</accession>
<reference evidence="3" key="1">
    <citation type="journal article" date="2014" name="Int. J. Syst. Evol. Microbiol.">
        <title>Complete genome sequence of Corynebacterium casei LMG S-19264T (=DSM 44701T), isolated from a smear-ripened cheese.</title>
        <authorList>
            <consortium name="US DOE Joint Genome Institute (JGI-PGF)"/>
            <person name="Walter F."/>
            <person name="Albersmeier A."/>
            <person name="Kalinowski J."/>
            <person name="Ruckert C."/>
        </authorList>
    </citation>
    <scope>NUCLEOTIDE SEQUENCE</scope>
    <source>
        <strain evidence="3">CGMCC 1.12813</strain>
    </source>
</reference>
<dbReference type="SUPFAM" id="SSF53474">
    <property type="entry name" value="alpha/beta-Hydrolases"/>
    <property type="match status" value="1"/>
</dbReference>
<keyword evidence="1" id="KW-0378">Hydrolase</keyword>
<dbReference type="Gene3D" id="3.40.50.1820">
    <property type="entry name" value="alpha/beta hydrolase"/>
    <property type="match status" value="1"/>
</dbReference>
<dbReference type="InterPro" id="IPR050266">
    <property type="entry name" value="AB_hydrolase_sf"/>
</dbReference>
<reference evidence="3" key="2">
    <citation type="submission" date="2020-09" db="EMBL/GenBank/DDBJ databases">
        <authorList>
            <person name="Sun Q."/>
            <person name="Zhou Y."/>
        </authorList>
    </citation>
    <scope>NUCLEOTIDE SEQUENCE</scope>
    <source>
        <strain evidence="3">CGMCC 1.12813</strain>
    </source>
</reference>
<dbReference type="PANTHER" id="PTHR43798:SF31">
    <property type="entry name" value="AB HYDROLASE SUPERFAMILY PROTEIN YCLE"/>
    <property type="match status" value="1"/>
</dbReference>
<dbReference type="AlphaFoldDB" id="A0A916SK46"/>
<feature type="domain" description="AB hydrolase-1" evidence="2">
    <location>
        <begin position="22"/>
        <end position="224"/>
    </location>
</feature>
<dbReference type="PRINTS" id="PR00111">
    <property type="entry name" value="ABHYDROLASE"/>
</dbReference>
<sequence>MITALADGRLLAEKTGATPPAVVALPGWMRSATDFAPIVDGLDAVAIHFPGFGTTPEPVTVWGSEDYAEDLAAAIAGFGPVILVAHSFGGRVAARLAAKYPQYVKGIVLTGVPLLRLQAAPKPALSFRIVRSLAKKGILPASILEKQRQKRGSADYLAAQGTMRDVLVRVVGEEYGDDLARITVPVRMVWGENDTAAPADAGLAASQLISGSTFRVVPGAGHLLEGDLRTAVREELLALIAQTAPQKESGK</sequence>
<organism evidence="3 4">
    <name type="scientific">Conyzicola nivalis</name>
    <dbReference type="NCBI Taxonomy" id="1477021"/>
    <lineage>
        <taxon>Bacteria</taxon>
        <taxon>Bacillati</taxon>
        <taxon>Actinomycetota</taxon>
        <taxon>Actinomycetes</taxon>
        <taxon>Micrococcales</taxon>
        <taxon>Microbacteriaceae</taxon>
        <taxon>Conyzicola</taxon>
    </lineage>
</organism>
<dbReference type="PANTHER" id="PTHR43798">
    <property type="entry name" value="MONOACYLGLYCEROL LIPASE"/>
    <property type="match status" value="1"/>
</dbReference>
<name>A0A916SK46_9MICO</name>
<gene>
    <name evidence="3" type="ORF">GCM10010979_15090</name>
</gene>
<protein>
    <recommendedName>
        <fullName evidence="2">AB hydrolase-1 domain-containing protein</fullName>
    </recommendedName>
</protein>
<evidence type="ECO:0000313" key="3">
    <source>
        <dbReference type="EMBL" id="GGB01509.1"/>
    </source>
</evidence>
<dbReference type="GO" id="GO:0016020">
    <property type="term" value="C:membrane"/>
    <property type="evidence" value="ECO:0007669"/>
    <property type="project" value="TreeGrafter"/>
</dbReference>
<proteinExistence type="predicted"/>
<evidence type="ECO:0000256" key="1">
    <source>
        <dbReference type="ARBA" id="ARBA00022801"/>
    </source>
</evidence>